<evidence type="ECO:0000259" key="1">
    <source>
        <dbReference type="Pfam" id="PF02350"/>
    </source>
</evidence>
<dbReference type="SUPFAM" id="SSF53756">
    <property type="entry name" value="UDP-Glycosyltransferase/glycogen phosphorylase"/>
    <property type="match status" value="1"/>
</dbReference>
<dbReference type="PANTHER" id="PTHR43174:SF1">
    <property type="entry name" value="UDP-N-ACETYLGLUCOSAMINE 2-EPIMERASE"/>
    <property type="match status" value="1"/>
</dbReference>
<proteinExistence type="predicted"/>
<feature type="non-terminal residue" evidence="2">
    <location>
        <position position="360"/>
    </location>
</feature>
<dbReference type="AlphaFoldDB" id="A0A382JMU7"/>
<dbReference type="Gene3D" id="3.40.50.2000">
    <property type="entry name" value="Glycogen Phosphorylase B"/>
    <property type="match status" value="2"/>
</dbReference>
<gene>
    <name evidence="2" type="ORF">METZ01_LOCUS266628</name>
</gene>
<evidence type="ECO:0000313" key="2">
    <source>
        <dbReference type="EMBL" id="SVC13774.1"/>
    </source>
</evidence>
<accession>A0A382JMU7</accession>
<dbReference type="NCBIfam" id="TIGR00236">
    <property type="entry name" value="wecB"/>
    <property type="match status" value="1"/>
</dbReference>
<dbReference type="CDD" id="cd03786">
    <property type="entry name" value="GTB_UDP-GlcNAc_2-Epimerase"/>
    <property type="match status" value="1"/>
</dbReference>
<dbReference type="InterPro" id="IPR003331">
    <property type="entry name" value="UDP_GlcNAc_Epimerase_2_dom"/>
</dbReference>
<dbReference type="InterPro" id="IPR029767">
    <property type="entry name" value="WecB-like"/>
</dbReference>
<dbReference type="EMBL" id="UINC01075517">
    <property type="protein sequence ID" value="SVC13774.1"/>
    <property type="molecule type" value="Genomic_DNA"/>
</dbReference>
<dbReference type="Pfam" id="PF02350">
    <property type="entry name" value="Epimerase_2"/>
    <property type="match status" value="1"/>
</dbReference>
<sequence>MRPIIHLVVGARPNYIKANPVFQRLDELDKFDLVLVNTGQHYDHNMAAIFIDELGMKAPDINLGVGPGTHGSQTAKILAAYEEVLIEHSPDMVVVFGDVNSTIACSLAATKLQVPVAHVEAGLRSFDWSMPEEVNRVLTDRLATLLFTTSPEAESNLNKEGIASAGIHFVGNTMIDSLVQCQGHFAKSTIRNNLGIVGDYALMTFHRPSNVDDEASLQQLVTAITDVAERLPGIFPVHPRTRNKLENLGLLDTLQNNDKIFLIDPIGYIDFMHLQQHAVIVLTDSGGIQEESTFFGVPCLTVRDNTERPITTTLGTNKLIGIDYRRIPQEVDLVLAANSVKHTVPDLWDGKAANRISAII</sequence>
<organism evidence="2">
    <name type="scientific">marine metagenome</name>
    <dbReference type="NCBI Taxonomy" id="408172"/>
    <lineage>
        <taxon>unclassified sequences</taxon>
        <taxon>metagenomes</taxon>
        <taxon>ecological metagenomes</taxon>
    </lineage>
</organism>
<dbReference type="PANTHER" id="PTHR43174">
    <property type="entry name" value="UDP-N-ACETYLGLUCOSAMINE 2-EPIMERASE"/>
    <property type="match status" value="1"/>
</dbReference>
<reference evidence="2" key="1">
    <citation type="submission" date="2018-05" db="EMBL/GenBank/DDBJ databases">
        <authorList>
            <person name="Lanie J.A."/>
            <person name="Ng W.-L."/>
            <person name="Kazmierczak K.M."/>
            <person name="Andrzejewski T.M."/>
            <person name="Davidsen T.M."/>
            <person name="Wayne K.J."/>
            <person name="Tettelin H."/>
            <person name="Glass J.I."/>
            <person name="Rusch D."/>
            <person name="Podicherti R."/>
            <person name="Tsui H.-C.T."/>
            <person name="Winkler M.E."/>
        </authorList>
    </citation>
    <scope>NUCLEOTIDE SEQUENCE</scope>
</reference>
<protein>
    <recommendedName>
        <fullName evidence="1">UDP-N-acetylglucosamine 2-epimerase domain-containing protein</fullName>
    </recommendedName>
</protein>
<name>A0A382JMU7_9ZZZZ</name>
<feature type="domain" description="UDP-N-acetylglucosamine 2-epimerase" evidence="1">
    <location>
        <begin position="24"/>
        <end position="360"/>
    </location>
</feature>